<dbReference type="Gene3D" id="3.60.10.10">
    <property type="entry name" value="Endonuclease/exonuclease/phosphatase"/>
    <property type="match status" value="1"/>
</dbReference>
<keyword evidence="2" id="KW-0378">Hydrolase</keyword>
<keyword evidence="2" id="KW-0540">Nuclease</keyword>
<dbReference type="GO" id="GO:0004519">
    <property type="term" value="F:endonuclease activity"/>
    <property type="evidence" value="ECO:0007669"/>
    <property type="project" value="UniProtKB-KW"/>
</dbReference>
<dbReference type="RefSeq" id="WP_013493642.1">
    <property type="nucleotide sequence ID" value="NC_014830.1"/>
</dbReference>
<gene>
    <name evidence="2" type="ordered locus">Intca_2829</name>
</gene>
<dbReference type="Proteomes" id="UP000008914">
    <property type="component" value="Chromosome"/>
</dbReference>
<proteinExistence type="predicted"/>
<dbReference type="AlphaFoldDB" id="E6SA82"/>
<dbReference type="Pfam" id="PF03372">
    <property type="entry name" value="Exo_endo_phos"/>
    <property type="match status" value="1"/>
</dbReference>
<dbReference type="OrthoDB" id="155529at2"/>
<dbReference type="InterPro" id="IPR005135">
    <property type="entry name" value="Endo/exonuclease/phosphatase"/>
</dbReference>
<accession>E6SA82</accession>
<dbReference type="eggNOG" id="COG3568">
    <property type="taxonomic scope" value="Bacteria"/>
</dbReference>
<feature type="domain" description="Endonuclease/exonuclease/phosphatase" evidence="1">
    <location>
        <begin position="4"/>
        <end position="244"/>
    </location>
</feature>
<dbReference type="InterPro" id="IPR051916">
    <property type="entry name" value="GPI-anchor_lipid_remodeler"/>
</dbReference>
<keyword evidence="3" id="KW-1185">Reference proteome</keyword>
<sequence>MRVATFNILNGRVPADQHVDPTGLADAVKRLDADILALQEVDQNQHRSGFADLTSVAAEAMDAPHHRFVAAIHGSPGATWVASTGDEQPDSAAYGVALLSRYPVKGWQVIRLEPVPFRVPMRFRGRLRPYLVTDEPRVAVLATVDSPVGECTVVGTHLSFIPRWNVHQLRKVVRATLDCREPVILMGDLNMGPDQAERTTGLRAAASHATYPVGAPSEQIDHVLVRGPLTTSDSGAPALPISDHRALWADVEREP</sequence>
<dbReference type="HOGENOM" id="CLU_060500_2_0_11"/>
<organism evidence="2 3">
    <name type="scientific">Intrasporangium calvum (strain ATCC 23552 / DSM 43043 / JCM 3097 / NBRC 12989 / NCIMB 10167 / NRRL B-3866 / 7 KIP)</name>
    <dbReference type="NCBI Taxonomy" id="710696"/>
    <lineage>
        <taxon>Bacteria</taxon>
        <taxon>Bacillati</taxon>
        <taxon>Actinomycetota</taxon>
        <taxon>Actinomycetes</taxon>
        <taxon>Micrococcales</taxon>
        <taxon>Intrasporangiaceae</taxon>
        <taxon>Intrasporangium</taxon>
    </lineage>
</organism>
<dbReference type="GO" id="GO:0016020">
    <property type="term" value="C:membrane"/>
    <property type="evidence" value="ECO:0007669"/>
    <property type="project" value="GOC"/>
</dbReference>
<dbReference type="PANTHER" id="PTHR14859">
    <property type="entry name" value="CALCOFLUOR WHITE HYPERSENSITIVE PROTEIN PRECURSOR"/>
    <property type="match status" value="1"/>
</dbReference>
<dbReference type="InterPro" id="IPR036691">
    <property type="entry name" value="Endo/exonu/phosph_ase_sf"/>
</dbReference>
<dbReference type="SUPFAM" id="SSF56219">
    <property type="entry name" value="DNase I-like"/>
    <property type="match status" value="1"/>
</dbReference>
<dbReference type="GO" id="GO:0006506">
    <property type="term" value="P:GPI anchor biosynthetic process"/>
    <property type="evidence" value="ECO:0007669"/>
    <property type="project" value="TreeGrafter"/>
</dbReference>
<protein>
    <submittedName>
        <fullName evidence="2">Endonuclease/exonuclease/phosphatase</fullName>
    </submittedName>
</protein>
<evidence type="ECO:0000259" key="1">
    <source>
        <dbReference type="Pfam" id="PF03372"/>
    </source>
</evidence>
<dbReference type="KEGG" id="ica:Intca_2829"/>
<name>E6SA82_INTC7</name>
<dbReference type="EMBL" id="CP002343">
    <property type="protein sequence ID" value="ADU49330.1"/>
    <property type="molecule type" value="Genomic_DNA"/>
</dbReference>
<evidence type="ECO:0000313" key="2">
    <source>
        <dbReference type="EMBL" id="ADU49330.1"/>
    </source>
</evidence>
<keyword evidence="2" id="KW-0255">Endonuclease</keyword>
<dbReference type="PANTHER" id="PTHR14859:SF1">
    <property type="entry name" value="PGAP2-INTERACTING PROTEIN"/>
    <property type="match status" value="1"/>
</dbReference>
<evidence type="ECO:0000313" key="3">
    <source>
        <dbReference type="Proteomes" id="UP000008914"/>
    </source>
</evidence>
<reference evidence="2 3" key="1">
    <citation type="journal article" date="2010" name="Stand. Genomic Sci.">
        <title>Complete genome sequence of Intrasporangium calvum type strain (7 KIP).</title>
        <authorList>
            <person name="Del Rio T.G."/>
            <person name="Chertkov O."/>
            <person name="Yasawong M."/>
            <person name="Lucas S."/>
            <person name="Deshpande S."/>
            <person name="Cheng J.F."/>
            <person name="Detter C."/>
            <person name="Tapia R."/>
            <person name="Han C."/>
            <person name="Goodwin L."/>
            <person name="Pitluck S."/>
            <person name="Liolios K."/>
            <person name="Ivanova N."/>
            <person name="Mavromatis K."/>
            <person name="Pati A."/>
            <person name="Chen A."/>
            <person name="Palaniappan K."/>
            <person name="Land M."/>
            <person name="Hauser L."/>
            <person name="Chang Y.J."/>
            <person name="Jeffries C.D."/>
            <person name="Rohde M."/>
            <person name="Pukall R."/>
            <person name="Sikorski J."/>
            <person name="Goker M."/>
            <person name="Woyke T."/>
            <person name="Bristow J."/>
            <person name="Eisen J.A."/>
            <person name="Markowitz V."/>
            <person name="Hugenholtz P."/>
            <person name="Kyrpides N.C."/>
            <person name="Klenk H.P."/>
            <person name="Lapidus A."/>
        </authorList>
    </citation>
    <scope>NUCLEOTIDE SEQUENCE [LARGE SCALE GENOMIC DNA]</scope>
    <source>
        <strain evidence="3">ATCC 23552 / DSM 43043 / JCM 3097 / NBRC 12989 / 7 KIP</strain>
    </source>
</reference>
<dbReference type="STRING" id="710696.Intca_2829"/>